<accession>A0A9D4WPV0</accession>
<name>A0A9D4WPV0_PEA</name>
<organism evidence="2 3">
    <name type="scientific">Pisum sativum</name>
    <name type="common">Garden pea</name>
    <name type="synonym">Lathyrus oleraceus</name>
    <dbReference type="NCBI Taxonomy" id="3888"/>
    <lineage>
        <taxon>Eukaryota</taxon>
        <taxon>Viridiplantae</taxon>
        <taxon>Streptophyta</taxon>
        <taxon>Embryophyta</taxon>
        <taxon>Tracheophyta</taxon>
        <taxon>Spermatophyta</taxon>
        <taxon>Magnoliopsida</taxon>
        <taxon>eudicotyledons</taxon>
        <taxon>Gunneridae</taxon>
        <taxon>Pentapetalae</taxon>
        <taxon>rosids</taxon>
        <taxon>fabids</taxon>
        <taxon>Fabales</taxon>
        <taxon>Fabaceae</taxon>
        <taxon>Papilionoideae</taxon>
        <taxon>50 kb inversion clade</taxon>
        <taxon>NPAAA clade</taxon>
        <taxon>Hologalegina</taxon>
        <taxon>IRL clade</taxon>
        <taxon>Fabeae</taxon>
        <taxon>Lathyrus</taxon>
    </lineage>
</organism>
<protein>
    <submittedName>
        <fullName evidence="2">Uncharacterized protein</fullName>
    </submittedName>
</protein>
<keyword evidence="3" id="KW-1185">Reference proteome</keyword>
<evidence type="ECO:0000313" key="3">
    <source>
        <dbReference type="Proteomes" id="UP001058974"/>
    </source>
</evidence>
<feature type="region of interest" description="Disordered" evidence="1">
    <location>
        <begin position="1"/>
        <end position="27"/>
    </location>
</feature>
<dbReference type="AlphaFoldDB" id="A0A9D4WPV0"/>
<feature type="compositionally biased region" description="Basic and acidic residues" evidence="1">
    <location>
        <begin position="15"/>
        <end position="27"/>
    </location>
</feature>
<comment type="caution">
    <text evidence="2">The sequence shown here is derived from an EMBL/GenBank/DDBJ whole genome shotgun (WGS) entry which is preliminary data.</text>
</comment>
<dbReference type="Proteomes" id="UP001058974">
    <property type="component" value="Chromosome 5"/>
</dbReference>
<evidence type="ECO:0000256" key="1">
    <source>
        <dbReference type="SAM" id="MobiDB-lite"/>
    </source>
</evidence>
<sequence>MPIQTAESSLSSETFPHHEILSPHSEDDVVKDEAEDVLVEDENENVVQVPSSEYWDVNAIRSTSRLLAGYSGRIIRMFKDLSIVFENWKAIPTDKKTKFYDAKIKLHFVVDDGRDKDFILASAAKKWRDDQHHLFHKFYRWDLTLEENLANYRIYENDWAIFGQYRRKEET</sequence>
<dbReference type="Gramene" id="Psat05G0321200-T1">
    <property type="protein sequence ID" value="KAI5406858.1"/>
    <property type="gene ID" value="KIW84_053212"/>
</dbReference>
<feature type="compositionally biased region" description="Polar residues" evidence="1">
    <location>
        <begin position="1"/>
        <end position="14"/>
    </location>
</feature>
<proteinExistence type="predicted"/>
<dbReference type="EMBL" id="JAMSHJ010000005">
    <property type="protein sequence ID" value="KAI5406858.1"/>
    <property type="molecule type" value="Genomic_DNA"/>
</dbReference>
<gene>
    <name evidence="2" type="ORF">KIW84_053212</name>
</gene>
<evidence type="ECO:0000313" key="2">
    <source>
        <dbReference type="EMBL" id="KAI5406858.1"/>
    </source>
</evidence>
<reference evidence="2 3" key="1">
    <citation type="journal article" date="2022" name="Nat. Genet.">
        <title>Improved pea reference genome and pan-genome highlight genomic features and evolutionary characteristics.</title>
        <authorList>
            <person name="Yang T."/>
            <person name="Liu R."/>
            <person name="Luo Y."/>
            <person name="Hu S."/>
            <person name="Wang D."/>
            <person name="Wang C."/>
            <person name="Pandey M.K."/>
            <person name="Ge S."/>
            <person name="Xu Q."/>
            <person name="Li N."/>
            <person name="Li G."/>
            <person name="Huang Y."/>
            <person name="Saxena R.K."/>
            <person name="Ji Y."/>
            <person name="Li M."/>
            <person name="Yan X."/>
            <person name="He Y."/>
            <person name="Liu Y."/>
            <person name="Wang X."/>
            <person name="Xiang C."/>
            <person name="Varshney R.K."/>
            <person name="Ding H."/>
            <person name="Gao S."/>
            <person name="Zong X."/>
        </authorList>
    </citation>
    <scope>NUCLEOTIDE SEQUENCE [LARGE SCALE GENOMIC DNA]</scope>
    <source>
        <strain evidence="2 3">cv. Zhongwan 6</strain>
    </source>
</reference>